<evidence type="ECO:0000313" key="8">
    <source>
        <dbReference type="Proteomes" id="UP000463138"/>
    </source>
</evidence>
<evidence type="ECO:0000313" key="7">
    <source>
        <dbReference type="EMBL" id="KAA0695172.1"/>
    </source>
</evidence>
<feature type="transmembrane region" description="Helical" evidence="5">
    <location>
        <begin position="146"/>
        <end position="165"/>
    </location>
</feature>
<feature type="transmembrane region" description="Helical" evidence="5">
    <location>
        <begin position="120"/>
        <end position="140"/>
    </location>
</feature>
<accession>A0A7V7GUK7</accession>
<proteinExistence type="predicted"/>
<evidence type="ECO:0000259" key="6">
    <source>
        <dbReference type="Pfam" id="PF00892"/>
    </source>
</evidence>
<dbReference type="AlphaFoldDB" id="A0A7V7GUK7"/>
<keyword evidence="8" id="KW-1185">Reference proteome</keyword>
<evidence type="ECO:0000256" key="1">
    <source>
        <dbReference type="ARBA" id="ARBA00004141"/>
    </source>
</evidence>
<evidence type="ECO:0000256" key="2">
    <source>
        <dbReference type="ARBA" id="ARBA00022692"/>
    </source>
</evidence>
<feature type="domain" description="EamA" evidence="6">
    <location>
        <begin position="148"/>
        <end position="277"/>
    </location>
</feature>
<dbReference type="Proteomes" id="UP000463138">
    <property type="component" value="Unassembled WGS sequence"/>
</dbReference>
<gene>
    <name evidence="7" type="ORF">DT594_10060</name>
</gene>
<protein>
    <submittedName>
        <fullName evidence="7">DMT family transporter</fullName>
    </submittedName>
</protein>
<dbReference type="InterPro" id="IPR000620">
    <property type="entry name" value="EamA_dom"/>
</dbReference>
<reference evidence="7 8" key="1">
    <citation type="submission" date="2018-07" db="EMBL/GenBank/DDBJ databases">
        <title>Pseudomonas laoshanensis sp. nov., isolated from soil.</title>
        <authorList>
            <person name="Sun J."/>
            <person name="Yu L."/>
            <person name="Wang M."/>
            <person name="Zhang C."/>
        </authorList>
    </citation>
    <scope>NUCLEOTIDE SEQUENCE [LARGE SCALE GENOMIC DNA]</scope>
    <source>
        <strain evidence="7 8">Y22</strain>
    </source>
</reference>
<dbReference type="GO" id="GO:0016020">
    <property type="term" value="C:membrane"/>
    <property type="evidence" value="ECO:0007669"/>
    <property type="project" value="UniProtKB-SubCell"/>
</dbReference>
<dbReference type="SUPFAM" id="SSF103481">
    <property type="entry name" value="Multidrug resistance efflux transporter EmrE"/>
    <property type="match status" value="2"/>
</dbReference>
<evidence type="ECO:0000256" key="3">
    <source>
        <dbReference type="ARBA" id="ARBA00022989"/>
    </source>
</evidence>
<evidence type="ECO:0000256" key="5">
    <source>
        <dbReference type="SAM" id="Phobius"/>
    </source>
</evidence>
<comment type="subcellular location">
    <subcellularLocation>
        <location evidence="1">Membrane</location>
        <topology evidence="1">Multi-pass membrane protein</topology>
    </subcellularLocation>
</comment>
<feature type="transmembrane region" description="Helical" evidence="5">
    <location>
        <begin position="42"/>
        <end position="59"/>
    </location>
</feature>
<keyword evidence="3 5" id="KW-1133">Transmembrane helix</keyword>
<dbReference type="InterPro" id="IPR050638">
    <property type="entry name" value="AA-Vitamin_Transporters"/>
</dbReference>
<keyword evidence="2 5" id="KW-0812">Transmembrane</keyword>
<dbReference type="EMBL" id="QOVF01000002">
    <property type="protein sequence ID" value="KAA0695172.1"/>
    <property type="molecule type" value="Genomic_DNA"/>
</dbReference>
<feature type="domain" description="EamA" evidence="6">
    <location>
        <begin position="10"/>
        <end position="137"/>
    </location>
</feature>
<dbReference type="RefSeq" id="WP_149332533.1">
    <property type="nucleotide sequence ID" value="NZ_QOVF01000002.1"/>
</dbReference>
<comment type="caution">
    <text evidence="7">The sequence shown here is derived from an EMBL/GenBank/DDBJ whole genome shotgun (WGS) entry which is preliminary data.</text>
</comment>
<feature type="transmembrane region" description="Helical" evidence="5">
    <location>
        <begin position="236"/>
        <end position="254"/>
    </location>
</feature>
<dbReference type="PANTHER" id="PTHR32322">
    <property type="entry name" value="INNER MEMBRANE TRANSPORTER"/>
    <property type="match status" value="1"/>
</dbReference>
<dbReference type="Pfam" id="PF00892">
    <property type="entry name" value="EamA"/>
    <property type="match status" value="2"/>
</dbReference>
<feature type="transmembrane region" description="Helical" evidence="5">
    <location>
        <begin position="260"/>
        <end position="279"/>
    </location>
</feature>
<dbReference type="OrthoDB" id="321830at2"/>
<name>A0A7V7GUK7_9GAMM</name>
<evidence type="ECO:0000256" key="4">
    <source>
        <dbReference type="ARBA" id="ARBA00023136"/>
    </source>
</evidence>
<feature type="transmembrane region" description="Helical" evidence="5">
    <location>
        <begin position="177"/>
        <end position="198"/>
    </location>
</feature>
<feature type="transmembrane region" description="Helical" evidence="5">
    <location>
        <begin position="94"/>
        <end position="113"/>
    </location>
</feature>
<sequence>MTHAVPLRFVLLTCLAMLAFAGNSLLCRLALRDTDIDPASFTAIRIVSGALTLLVLLYARTRSEPMAGNWRSALALFVYAAAFSLAYVHLQAGVGALLLFGAVQLTMTGWGLVRGERLRTVQTLGLILAVAGLLILLLPGADAPPLLGGSLMLVSGLAWGIYSLIGRGAGDPLAATAGNFLRAMPFALLLLVPFFGSLSVDPPGLIYALLSGALTSGVGYALWYSALKGLTAIQGASVQLSVPIIAALAGALLLNESITVRLVLVAVMTLGGIALVVWGRQRVPS</sequence>
<keyword evidence="4 5" id="KW-0472">Membrane</keyword>
<dbReference type="PANTHER" id="PTHR32322:SF9">
    <property type="entry name" value="AMINO-ACID METABOLITE EFFLUX PUMP-RELATED"/>
    <property type="match status" value="1"/>
</dbReference>
<feature type="transmembrane region" description="Helical" evidence="5">
    <location>
        <begin position="71"/>
        <end position="88"/>
    </location>
</feature>
<dbReference type="InterPro" id="IPR037185">
    <property type="entry name" value="EmrE-like"/>
</dbReference>
<organism evidence="7 8">
    <name type="scientific">Halopseudomonas laoshanensis</name>
    <dbReference type="NCBI Taxonomy" id="2268758"/>
    <lineage>
        <taxon>Bacteria</taxon>
        <taxon>Pseudomonadati</taxon>
        <taxon>Pseudomonadota</taxon>
        <taxon>Gammaproteobacteria</taxon>
        <taxon>Pseudomonadales</taxon>
        <taxon>Pseudomonadaceae</taxon>
        <taxon>Halopseudomonas</taxon>
    </lineage>
</organism>
<feature type="transmembrane region" description="Helical" evidence="5">
    <location>
        <begin position="204"/>
        <end position="224"/>
    </location>
</feature>